<dbReference type="FunFam" id="2.60.40.60:FF:000039">
    <property type="entry name" value="FAT atypical cadherin 3"/>
    <property type="match status" value="1"/>
</dbReference>
<dbReference type="FunFam" id="2.60.40.60:FF:000013">
    <property type="entry name" value="Cadherin EGF LAG seven-pass G-type receptor"/>
    <property type="match status" value="1"/>
</dbReference>
<dbReference type="FunFam" id="2.60.40.60:FF:000033">
    <property type="entry name" value="FAT atypical cadherin 1"/>
    <property type="match status" value="1"/>
</dbReference>
<dbReference type="GO" id="GO:0007156">
    <property type="term" value="P:homophilic cell adhesion via plasma membrane adhesion molecules"/>
    <property type="evidence" value="ECO:0007669"/>
    <property type="project" value="InterPro"/>
</dbReference>
<dbReference type="FunFam" id="2.60.40.60:FF:000080">
    <property type="entry name" value="FAT atypical cadherin 1"/>
    <property type="match status" value="1"/>
</dbReference>
<evidence type="ECO:0000256" key="6">
    <source>
        <dbReference type="ARBA" id="ARBA00022737"/>
    </source>
</evidence>
<feature type="domain" description="Cadherin" evidence="18">
    <location>
        <begin position="894"/>
        <end position="997"/>
    </location>
</feature>
<feature type="compositionally biased region" description="Polar residues" evidence="16">
    <location>
        <begin position="3019"/>
        <end position="3032"/>
    </location>
</feature>
<dbReference type="SMART" id="SM00112">
    <property type="entry name" value="CA"/>
    <property type="match status" value="27"/>
</dbReference>
<comment type="subcellular location">
    <subcellularLocation>
        <location evidence="1 14">Cell membrane</location>
        <topology evidence="1 14">Single-pass type I membrane protein</topology>
    </subcellularLocation>
</comment>
<evidence type="ECO:0000256" key="7">
    <source>
        <dbReference type="ARBA" id="ARBA00022837"/>
    </source>
</evidence>
<organism evidence="19 20">
    <name type="scientific">Patiria miniata</name>
    <name type="common">Bat star</name>
    <name type="synonym">Asterina miniata</name>
    <dbReference type="NCBI Taxonomy" id="46514"/>
    <lineage>
        <taxon>Eukaryota</taxon>
        <taxon>Metazoa</taxon>
        <taxon>Echinodermata</taxon>
        <taxon>Eleutherozoa</taxon>
        <taxon>Asterozoa</taxon>
        <taxon>Asteroidea</taxon>
        <taxon>Valvatacea</taxon>
        <taxon>Valvatida</taxon>
        <taxon>Asterinidae</taxon>
        <taxon>Patiria</taxon>
    </lineage>
</organism>
<evidence type="ECO:0000256" key="4">
    <source>
        <dbReference type="ARBA" id="ARBA00022692"/>
    </source>
</evidence>
<keyword evidence="8 14" id="KW-0130">Cell adhesion</keyword>
<reference evidence="19" key="1">
    <citation type="submission" date="2022-11" db="UniProtKB">
        <authorList>
            <consortium name="EnsemblMetazoa"/>
        </authorList>
    </citation>
    <scope>IDENTIFICATION</scope>
</reference>
<feature type="domain" description="Cadherin" evidence="18">
    <location>
        <begin position="1103"/>
        <end position="1204"/>
    </location>
</feature>
<dbReference type="GeneID" id="119727415"/>
<sequence>MRCVVLIPNMAFPPCTGRHRTNVKLNVKPWRNLSSVVLLLMMYIAVCLGQAQTPSITYNIDEGLPVGTEVGDISVDQVIPGPYLPLYAPTDYLQFTSSGVISTKVVLDHEATSEFNFVAVAISDSSQIVIRVRVTDVNDNSPVFPNSEINLDLSESTPIGAKRSLDSARDADDGIFSTQGYRILSGNVDNTFSLLFRTAPNGEVFLDLVIENSLDRETTPDYVLVIEAYDGGSPARLGNMTLNINILDINDNPPIFSPTQYSTTVNETLAVGSRILQVTASDADDGVNGVVIYEIRRQSDPNEIFRIDPNTGWLYLNKPLDYETAEAVVLAISARDNTTQPERSFSYVTINILNVNEQPPNINIVFLHQDGQPKISEAAVPGDFVARVSVNDPDDGELTNVNVTLLGGQGKFGIMTRNNIIYLICLQSSLDRELIPSYDLSITARDFGIPPLSTQLNITIYVEDINDNPPIFDQEMYSASILEIVETGSMVTQVHADDADIGDNAAITYQIMNEPGSYSEWFTINPASGLITTEQLIDREIADTVRLKVQASDGGVPSLSANVTVVITLRDVNDNQPQFLLSSYNASIAEDTDINTCFLQVQAEDPDSGDFGHVTYSLSLGYGSQPPPEFYIRNDDGYICTATQLDRDRGTTSYEFPVQAMDGGGLNSIALVKITLLDVNDNRPLFYPTTYAVDVDESSIEGTVITTVSAMDQDSGTFGRVTYSIVSGNEQGIFTIADGVVTLTGALSRYQQSMHSLEISATDGGGQSSLENAQIRISVVGPDDSPPVFNQSHYSFTVRENTQRFHVLGSVYAENLDPTNLAVISYSIYSGDPQGYFSLNPATAELSINSPPDYELYPYLILTVQAASGSPPLYGLTHVNVTIIDENDNTPQFPSNREVVVVPESTAVGSTVFIAMATDRDSGNFGTLRYKLVQNPDNKFSVHRVTGQVLLESVISYNDQSSYEIIIQAYDRGSPSKKGNLTLTVLVQDVNDNGPQFNPATYQMDVSEATPISTRVVQVMATDEDHGINARITYSLKASIDATYFAIFPDDGWLYTRQRLDYELRSEFILEVIASDNGSPAQNSSAIVRIRVTDMNDNSPQFAQTTYYFYIDENREANSEAGRVIAEDRDSGMNAQITYTLEGNSAFRIDPSTGVISTTQSLDRENTASYDLKVTAMDHGEPPNMAVATVHVGVNDLNDNTPTFVRQSQYHASIMEEQMPGEFVAKVIAFDPDSGENGTITYSFASGGEHFNLDPSTGLITTQSTLDRERSQMYIINVTAQDNGTPSLQSSIQVTVRIQDINDHMPVAERAAYTFTIEENIEPGSTVGQVRAHDQDAGDNGKIFYSIINGNDYGTFGINRTTGVIINTREVDFELSSHYQLTVLLEDNGPVHPQTTTVTVNINVLDMNDNTPVFANDPIQFSLSENVAVGHLVWTFLATDADSGTNSDIRYSILTPQSTFTVDEITGALTTIAEIDRESIPRFLFVVQAEDQATVVSDRKSSTVTVSILVEDRNDNSPVFLSRVFTHINEDEPVGYPILHIHASDADLGENARLVYEIKSGNEEGKFAIESITGLLSIAHSLDHEHERLYVLNITATDHGLPSLSSWQTLEIRVEDVNDLPPHFDPSSYVMNVFENLDRATYVGTVVAEDGDTGTNGEITFEIPYGIAEDMFTVDASTGVIVTNGRLDREAKDSYSITVYARDGAFPARYDVASVIVYVQDTNDHDPTFATSRYELSIPENEPASDVHVVVAEDKDIGVNSNLTYSIIDGNIDGLFVLDSITGQLSTTGPLDREVTPQYNLTVRATDHGAGPRSGESVVTVNVLDDNDNDPVFLMPSYHYQLAEDTGIGVSLMTVEAVDADEGTNAMVQYSLDNSTLGLFGIDVNTGQLTTTGLFDFEKESQYIFQVCATDGGSFGPRSEKVQVIVDITDVNDNAPVFTMVPFRANLSLGALSGAYVTRVVAEDKDSGVNREVNYRFAQTSAEFTLDATTGMILTSVVMNTEALYRLEVEAYDLGTPSLSTRGLVEVHVGNAAAVRLDFLSSEYSASVLEDESADTQILILKAVRSDGNPSGQVTYSIISGNDDAAFKITGQSDSAVLSVLDSTSLDYETTQQVRLVVQAEAPSIGAVPLYGYATVQLNLLDANDNAPRFVQDKYTTSVWEGQSSGIYVIQVSANDADQGTNGQITYSIRSGNFDNSFNLDPITGIVTTNIELDREIRDAYKLTLAARDSGSSQLTGLATLKITIVDINDNRPRFPPFNPLVISEGAEVGYPLITLTANDGDTNPTITYHFTPTGNPGNKFAIDPFSGSITLAETLDRETQDIYSLEVQASDTVYTDDVTLVVRVRDENDNEPQFSQQSYQVALSELTPSGYHVLTVNATDADIDNNAHIVYSMGVAPVQGFVIDSVTGAITTNQTINFNPAQPIIQLVVTATDHGNPPLSSVVAVRVQVLDVNNNAPAFQQDIYSAFVDEDKAIGSLVTTVTAEDEDPSYHNRKIDYSIISGNEDGKFEIKADSGDINVFDSLDRELVDTYTLIVAATDRGLPQRNSTAEVVIEVLDVNDHAPRFNQTHYFGTVQENATTNTSVVQVFASDLDIGRNAEIQFDIKSGNEMDMFTIDVTTGLITVKGSLDYDTVPEVRMSVRATDRSGDNPLHAIVPVNIEITDYNDNVPYFPFMMYLERVAENQPAGTPVFQAHAIDKDTGEYGQLTYAITEGSGKDLFNIDPVSGNVTTVRPFDFEMEESYRLLIRAVDKGGESVSVQAQVEITSQDDYQPHFDKKEYLFSVVQDAAVGTMVGTVHASDNDTGADGVVLYGFERSHEFFAINQSTGIITVKKRLDSSNRRKRDMIESLYRNRRQSVDGKDQYSLIVKASSGRVGSKEDIVPITLNVNPPAVPGGQVGLPMTTILAIVIPVILLILLIIIILFFIARRRRRENRKKDPKPADYQAGDRSLSPRSYDTTFDTVEMGHSAMVNHAMIPEQPLTAGDTSYNIYPPRNLYNMHRNNMNSSMEVGHLTRTDVSEGNSASSGRGSTTVEDEEIRRINERSVSDDHTASVRDKVLDSGIQQDHEDGLSLRDNASDVMGSPREKNISYMNSTSAESMHVFGEEGGGEAGGGMDIGNLIYARLDEVGAEEDDAIMDGTRAFGWGDDVQPSMAGSLSSIVNSDEELAGSYNWDYLLDWGPQFQPLAHVFAEIAKLKDDTVVKRQLERPQQKHKPVKQYPPPLLTNVVQGPIKPVAPLAMNNGQSKQTSHSLPRSPIVNESAFAAVAVSPDLSPSLSPLAPGSMSISPMVTSTGVSSGQSSSRGNSGSSTPQRASRNPKQVTGIRFVPSFTGDEEEIQI</sequence>
<feature type="domain" description="Cadherin" evidence="18">
    <location>
        <begin position="998"/>
        <end position="1102"/>
    </location>
</feature>
<dbReference type="OMA" id="STCQIRI"/>
<keyword evidence="7 13" id="KW-0106">Calcium</keyword>
<feature type="domain" description="Cadherin" evidence="18">
    <location>
        <begin position="790"/>
        <end position="893"/>
    </location>
</feature>
<keyword evidence="10 17" id="KW-0472">Membrane</keyword>
<dbReference type="FunFam" id="2.60.40.60:FF:000140">
    <property type="entry name" value="Dachsous cadherin-related 1"/>
    <property type="match status" value="1"/>
</dbReference>
<evidence type="ECO:0000256" key="14">
    <source>
        <dbReference type="RuleBase" id="RU003318"/>
    </source>
</evidence>
<dbReference type="FunFam" id="2.60.40.60:FF:000092">
    <property type="entry name" value="Protocadherin 8"/>
    <property type="match status" value="1"/>
</dbReference>
<feature type="transmembrane region" description="Helical" evidence="17">
    <location>
        <begin position="2905"/>
        <end position="2927"/>
    </location>
</feature>
<dbReference type="FunFam" id="2.60.40.60:FF:000007">
    <property type="entry name" value="Protocadherin alpha 2"/>
    <property type="match status" value="1"/>
</dbReference>
<dbReference type="Gene3D" id="4.10.900.10">
    <property type="entry name" value="TCF3-CBD (Catenin binding domain)"/>
    <property type="match status" value="1"/>
</dbReference>
<dbReference type="FunFam" id="2.60.40.60:FF:000081">
    <property type="entry name" value="protocadherin Fat 4"/>
    <property type="match status" value="1"/>
</dbReference>
<keyword evidence="12" id="KW-0325">Glycoprotein</keyword>
<feature type="domain" description="Cadherin" evidence="18">
    <location>
        <begin position="580"/>
        <end position="686"/>
    </location>
</feature>
<dbReference type="RefSeq" id="XP_038055209.1">
    <property type="nucleotide sequence ID" value="XM_038199281.1"/>
</dbReference>
<dbReference type="PRINTS" id="PR00205">
    <property type="entry name" value="CADHERIN"/>
</dbReference>
<feature type="region of interest" description="Disordered" evidence="16">
    <location>
        <begin position="3017"/>
        <end position="3085"/>
    </location>
</feature>
<feature type="domain" description="Cadherin" evidence="18">
    <location>
        <begin position="1528"/>
        <end position="1624"/>
    </location>
</feature>
<dbReference type="FunFam" id="2.60.40.60:FF:000104">
    <property type="entry name" value="cadherin-23 isoform X1"/>
    <property type="match status" value="1"/>
</dbReference>
<dbReference type="InterPro" id="IPR020894">
    <property type="entry name" value="Cadherin_CS"/>
</dbReference>
<feature type="domain" description="Cadherin" evidence="18">
    <location>
        <begin position="257"/>
        <end position="362"/>
    </location>
</feature>
<feature type="region of interest" description="Disordered" evidence="16">
    <location>
        <begin position="2934"/>
        <end position="2955"/>
    </location>
</feature>
<evidence type="ECO:0000256" key="17">
    <source>
        <dbReference type="SAM" id="Phobius"/>
    </source>
</evidence>
<comment type="function">
    <text evidence="15">Cadherins are calcium-dependent cell adhesion proteins.</text>
</comment>
<feature type="domain" description="Cadherin" evidence="18">
    <location>
        <begin position="56"/>
        <end position="144"/>
    </location>
</feature>
<evidence type="ECO:0000256" key="1">
    <source>
        <dbReference type="ARBA" id="ARBA00004251"/>
    </source>
</evidence>
<dbReference type="GO" id="GO:0048729">
    <property type="term" value="P:tissue morphogenesis"/>
    <property type="evidence" value="ECO:0007669"/>
    <property type="project" value="UniProtKB-ARBA"/>
</dbReference>
<keyword evidence="20" id="KW-1185">Reference proteome</keyword>
<accession>A0A913ZUR1</accession>
<feature type="region of interest" description="Disordered" evidence="16">
    <location>
        <begin position="3287"/>
        <end position="3339"/>
    </location>
</feature>
<feature type="domain" description="Cadherin" evidence="18">
    <location>
        <begin position="2776"/>
        <end position="2893"/>
    </location>
</feature>
<dbReference type="PROSITE" id="PS00232">
    <property type="entry name" value="CADHERIN_1"/>
    <property type="match status" value="16"/>
</dbReference>
<feature type="domain" description="Cadherin" evidence="18">
    <location>
        <begin position="375"/>
        <end position="472"/>
    </location>
</feature>
<feature type="domain" description="Cadherin" evidence="18">
    <location>
        <begin position="1834"/>
        <end position="1938"/>
    </location>
</feature>
<feature type="compositionally biased region" description="Basic and acidic residues" evidence="16">
    <location>
        <begin position="3037"/>
        <end position="3072"/>
    </location>
</feature>
<feature type="domain" description="Cadherin" evidence="18">
    <location>
        <begin position="2151"/>
        <end position="2255"/>
    </location>
</feature>
<feature type="domain" description="Cadherin" evidence="18">
    <location>
        <begin position="2567"/>
        <end position="2672"/>
    </location>
</feature>
<evidence type="ECO:0000256" key="3">
    <source>
        <dbReference type="ARBA" id="ARBA00022536"/>
    </source>
</evidence>
<keyword evidence="2" id="KW-1003">Cell membrane</keyword>
<dbReference type="GO" id="GO:0005509">
    <property type="term" value="F:calcium ion binding"/>
    <property type="evidence" value="ECO:0007669"/>
    <property type="project" value="UniProtKB-UniRule"/>
</dbReference>
<dbReference type="Pfam" id="PF01049">
    <property type="entry name" value="CADH_Y-type_LIR"/>
    <property type="match status" value="1"/>
</dbReference>
<dbReference type="InterPro" id="IPR027397">
    <property type="entry name" value="Catenin-bd_sf"/>
</dbReference>
<evidence type="ECO:0000256" key="8">
    <source>
        <dbReference type="ARBA" id="ARBA00022889"/>
    </source>
</evidence>
<evidence type="ECO:0000256" key="5">
    <source>
        <dbReference type="ARBA" id="ARBA00022729"/>
    </source>
</evidence>
<dbReference type="FunFam" id="2.60.40.60:FF:000116">
    <property type="entry name" value="Dachsous cadherin-related 2"/>
    <property type="match status" value="1"/>
</dbReference>
<evidence type="ECO:0000256" key="11">
    <source>
        <dbReference type="ARBA" id="ARBA00023157"/>
    </source>
</evidence>
<keyword evidence="4 14" id="KW-0812">Transmembrane</keyword>
<dbReference type="InterPro" id="IPR000233">
    <property type="entry name" value="Cadherin_Y-type_LIR"/>
</dbReference>
<feature type="domain" description="Cadherin" evidence="18">
    <location>
        <begin position="1415"/>
        <end position="1520"/>
    </location>
</feature>
<feature type="domain" description="Cadherin" evidence="18">
    <location>
        <begin position="1730"/>
        <end position="1833"/>
    </location>
</feature>
<dbReference type="CDD" id="cd11304">
    <property type="entry name" value="Cadherin_repeat"/>
    <property type="match status" value="27"/>
</dbReference>
<dbReference type="Gene3D" id="2.60.40.60">
    <property type="entry name" value="Cadherins"/>
    <property type="match status" value="27"/>
</dbReference>
<evidence type="ECO:0000256" key="2">
    <source>
        <dbReference type="ARBA" id="ARBA00022475"/>
    </source>
</evidence>
<dbReference type="OrthoDB" id="6252479at2759"/>
<feature type="domain" description="Cadherin" evidence="18">
    <location>
        <begin position="2673"/>
        <end position="2775"/>
    </location>
</feature>
<protein>
    <recommendedName>
        <fullName evidence="18">Cadherin domain-containing protein</fullName>
    </recommendedName>
</protein>
<feature type="domain" description="Cadherin" evidence="18">
    <location>
        <begin position="1939"/>
        <end position="2029"/>
    </location>
</feature>
<feature type="domain" description="Cadherin" evidence="18">
    <location>
        <begin position="2356"/>
        <end position="2460"/>
    </location>
</feature>
<evidence type="ECO:0000313" key="20">
    <source>
        <dbReference type="Proteomes" id="UP000887568"/>
    </source>
</evidence>
<feature type="domain" description="Cadherin" evidence="18">
    <location>
        <begin position="2255"/>
        <end position="2355"/>
    </location>
</feature>
<feature type="domain" description="Cadherin" evidence="18">
    <location>
        <begin position="1625"/>
        <end position="1729"/>
    </location>
</feature>
<feature type="domain" description="Cadherin" evidence="18">
    <location>
        <begin position="473"/>
        <end position="579"/>
    </location>
</feature>
<dbReference type="FunFam" id="2.60.40.60:FF:000020">
    <property type="entry name" value="Dachsous cadherin-related 1b"/>
    <property type="match status" value="10"/>
</dbReference>
<dbReference type="FunFam" id="2.60.40.60:FF:000134">
    <property type="entry name" value="protocadherin Fat 4"/>
    <property type="match status" value="1"/>
</dbReference>
<dbReference type="GO" id="GO:0048731">
    <property type="term" value="P:system development"/>
    <property type="evidence" value="ECO:0007669"/>
    <property type="project" value="UniProtKB-ARBA"/>
</dbReference>
<feature type="compositionally biased region" description="Polar residues" evidence="16">
    <location>
        <begin position="3311"/>
        <end position="3320"/>
    </location>
</feature>
<evidence type="ECO:0000256" key="12">
    <source>
        <dbReference type="ARBA" id="ARBA00023180"/>
    </source>
</evidence>
<name>A0A913ZUR1_PATMI</name>
<evidence type="ECO:0000259" key="18">
    <source>
        <dbReference type="PROSITE" id="PS50268"/>
    </source>
</evidence>
<dbReference type="FunFam" id="2.60.40.60:FF:000275">
    <property type="entry name" value="Si:dkey-30k22.7"/>
    <property type="match status" value="1"/>
</dbReference>
<dbReference type="GO" id="GO:0007163">
    <property type="term" value="P:establishment or maintenance of cell polarity"/>
    <property type="evidence" value="ECO:0007669"/>
    <property type="project" value="UniProtKB-ARBA"/>
</dbReference>
<keyword evidence="5" id="KW-0732">Signal</keyword>
<proteinExistence type="predicted"/>
<feature type="domain" description="Cadherin" evidence="18">
    <location>
        <begin position="2040"/>
        <end position="2150"/>
    </location>
</feature>
<evidence type="ECO:0000256" key="9">
    <source>
        <dbReference type="ARBA" id="ARBA00022989"/>
    </source>
</evidence>
<feature type="domain" description="Cadherin" evidence="18">
    <location>
        <begin position="145"/>
        <end position="256"/>
    </location>
</feature>
<dbReference type="FunFam" id="2.60.40.60:FF:000102">
    <property type="entry name" value="Dachsous cadherin-related 1b"/>
    <property type="match status" value="1"/>
</dbReference>
<feature type="domain" description="Cadherin" evidence="18">
    <location>
        <begin position="1309"/>
        <end position="1414"/>
    </location>
</feature>
<evidence type="ECO:0000313" key="19">
    <source>
        <dbReference type="EnsemblMetazoa" id="XP_038055209.1"/>
    </source>
</evidence>
<keyword evidence="9 17" id="KW-1133">Transmembrane helix</keyword>
<keyword evidence="11" id="KW-1015">Disulfide bond</keyword>
<feature type="compositionally biased region" description="Low complexity" evidence="16">
    <location>
        <begin position="3287"/>
        <end position="3310"/>
    </location>
</feature>
<dbReference type="EnsemblMetazoa" id="XM_038199281.1">
    <property type="protein sequence ID" value="XP_038055209.1"/>
    <property type="gene ID" value="LOC119727415"/>
</dbReference>
<dbReference type="PANTHER" id="PTHR24026:SF126">
    <property type="entry name" value="PROTOCADHERIN FAT 4"/>
    <property type="match status" value="1"/>
</dbReference>
<evidence type="ECO:0000256" key="15">
    <source>
        <dbReference type="RuleBase" id="RU004357"/>
    </source>
</evidence>
<evidence type="ECO:0000256" key="13">
    <source>
        <dbReference type="PROSITE-ProRule" id="PRU00043"/>
    </source>
</evidence>
<dbReference type="SUPFAM" id="SSF49313">
    <property type="entry name" value="Cadherin-like"/>
    <property type="match status" value="26"/>
</dbReference>
<evidence type="ECO:0000256" key="10">
    <source>
        <dbReference type="ARBA" id="ARBA00023136"/>
    </source>
</evidence>
<evidence type="ECO:0000256" key="16">
    <source>
        <dbReference type="SAM" id="MobiDB-lite"/>
    </source>
</evidence>
<dbReference type="GO" id="GO:0009887">
    <property type="term" value="P:animal organ morphogenesis"/>
    <property type="evidence" value="ECO:0007669"/>
    <property type="project" value="UniProtKB-ARBA"/>
</dbReference>
<keyword evidence="6" id="KW-0677">Repeat</keyword>
<feature type="domain" description="Cadherin" evidence="18">
    <location>
        <begin position="687"/>
        <end position="789"/>
    </location>
</feature>
<dbReference type="InterPro" id="IPR015919">
    <property type="entry name" value="Cadherin-like_sf"/>
</dbReference>
<dbReference type="FunFam" id="2.60.40.60:FF:000226">
    <property type="entry name" value="Dachsous, isoform B"/>
    <property type="match status" value="1"/>
</dbReference>
<dbReference type="Proteomes" id="UP000887568">
    <property type="component" value="Unplaced"/>
</dbReference>
<keyword evidence="3" id="KW-0245">EGF-like domain</keyword>
<dbReference type="InterPro" id="IPR002126">
    <property type="entry name" value="Cadherin-like_dom"/>
</dbReference>
<dbReference type="PROSITE" id="PS50268">
    <property type="entry name" value="CADHERIN_2"/>
    <property type="match status" value="27"/>
</dbReference>
<dbReference type="PANTHER" id="PTHR24026">
    <property type="entry name" value="FAT ATYPICAL CADHERIN-RELATED"/>
    <property type="match status" value="1"/>
</dbReference>
<feature type="domain" description="Cadherin" evidence="18">
    <location>
        <begin position="2461"/>
        <end position="2566"/>
    </location>
</feature>
<dbReference type="Pfam" id="PF00028">
    <property type="entry name" value="Cadherin"/>
    <property type="match status" value="26"/>
</dbReference>
<feature type="domain" description="Cadherin" evidence="18">
    <location>
        <begin position="1206"/>
        <end position="1308"/>
    </location>
</feature>
<dbReference type="GO" id="GO:0005886">
    <property type="term" value="C:plasma membrane"/>
    <property type="evidence" value="ECO:0007669"/>
    <property type="project" value="UniProtKB-SubCell"/>
</dbReference>